<dbReference type="OrthoDB" id="7875287at2"/>
<dbReference type="PROSITE" id="PS51257">
    <property type="entry name" value="PROKAR_LIPOPROTEIN"/>
    <property type="match status" value="1"/>
</dbReference>
<name>A0A3P5XL55_9RHOB</name>
<proteinExistence type="predicted"/>
<evidence type="ECO:0008006" key="3">
    <source>
        <dbReference type="Google" id="ProtNLM"/>
    </source>
</evidence>
<keyword evidence="2" id="KW-1185">Reference proteome</keyword>
<dbReference type="Proteomes" id="UP000277498">
    <property type="component" value="Unassembled WGS sequence"/>
</dbReference>
<evidence type="ECO:0000313" key="2">
    <source>
        <dbReference type="Proteomes" id="UP000277498"/>
    </source>
</evidence>
<organism evidence="1 2">
    <name type="scientific">Pseudogemmobacter humi</name>
    <dbReference type="NCBI Taxonomy" id="2483812"/>
    <lineage>
        <taxon>Bacteria</taxon>
        <taxon>Pseudomonadati</taxon>
        <taxon>Pseudomonadota</taxon>
        <taxon>Alphaproteobacteria</taxon>
        <taxon>Rhodobacterales</taxon>
        <taxon>Paracoccaceae</taxon>
        <taxon>Pseudogemmobacter</taxon>
    </lineage>
</organism>
<gene>
    <name evidence="1" type="ORF">XINFAN_02937</name>
</gene>
<accession>A0A3P5XL55</accession>
<protein>
    <recommendedName>
        <fullName evidence="3">Lipoprotein</fullName>
    </recommendedName>
</protein>
<reference evidence="1 2" key="1">
    <citation type="submission" date="2018-11" db="EMBL/GenBank/DDBJ databases">
        <authorList>
            <person name="Criscuolo A."/>
        </authorList>
    </citation>
    <scope>NUCLEOTIDE SEQUENCE [LARGE SCALE GENOMIC DNA]</scope>
    <source>
        <strain evidence="1">ACIP111625</strain>
    </source>
</reference>
<sequence>MRLITAMTLTLLVAGCVNGTQTSGDALCDGSREARTDHAAALADSADDRAVVTGARLIALIDAGCD</sequence>
<dbReference type="EMBL" id="UXAW01000085">
    <property type="protein sequence ID" value="VDC31537.1"/>
    <property type="molecule type" value="Genomic_DNA"/>
</dbReference>
<dbReference type="RefSeq" id="WP_160144631.1">
    <property type="nucleotide sequence ID" value="NZ_UXAW01000085.1"/>
</dbReference>
<evidence type="ECO:0000313" key="1">
    <source>
        <dbReference type="EMBL" id="VDC31537.1"/>
    </source>
</evidence>
<dbReference type="AlphaFoldDB" id="A0A3P5XL55"/>